<name>A0A1G1VM45_9BACT</name>
<proteinExistence type="predicted"/>
<dbReference type="Proteomes" id="UP000179069">
    <property type="component" value="Unassembled WGS sequence"/>
</dbReference>
<dbReference type="EMBL" id="MHCI01000015">
    <property type="protein sequence ID" value="OGY16456.1"/>
    <property type="molecule type" value="Genomic_DNA"/>
</dbReference>
<accession>A0A1G1VM45</accession>
<evidence type="ECO:0000313" key="1">
    <source>
        <dbReference type="EMBL" id="OGY16456.1"/>
    </source>
</evidence>
<reference evidence="1 2" key="1">
    <citation type="journal article" date="2016" name="Nat. Commun.">
        <title>Thousands of microbial genomes shed light on interconnected biogeochemical processes in an aquifer system.</title>
        <authorList>
            <person name="Anantharaman K."/>
            <person name="Brown C.T."/>
            <person name="Hug L.A."/>
            <person name="Sharon I."/>
            <person name="Castelle C.J."/>
            <person name="Probst A.J."/>
            <person name="Thomas B.C."/>
            <person name="Singh A."/>
            <person name="Wilkins M.J."/>
            <person name="Karaoz U."/>
            <person name="Brodie E.L."/>
            <person name="Williams K.H."/>
            <person name="Hubbard S.S."/>
            <person name="Banfield J.F."/>
        </authorList>
    </citation>
    <scope>NUCLEOTIDE SEQUENCE [LARGE SCALE GENOMIC DNA]</scope>
</reference>
<organism evidence="1 2">
    <name type="scientific">Candidatus Chisholmbacteria bacterium RIFCSPHIGHO2_01_FULL_49_18</name>
    <dbReference type="NCBI Taxonomy" id="1797590"/>
    <lineage>
        <taxon>Bacteria</taxon>
        <taxon>Candidatus Chisholmiibacteriota</taxon>
    </lineage>
</organism>
<dbReference type="AlphaFoldDB" id="A0A1G1VM45"/>
<sequence length="155" mass="17735">MDIENLKRTTLEIVRDAARLRDKHTGEADAPVNYACIFAHSQEEYDSFLDVTSKIGSVIKETPTGPLLRIEPLETVSGPLQLVKVRKPDETRTERGDADFTVPDYSAFKVRVLKKPGFKLIEREEFEMIELMDPAFDVRAYFSHPPLDRQLGLRE</sequence>
<gene>
    <name evidence="1" type="ORF">A2785_02055</name>
</gene>
<protein>
    <submittedName>
        <fullName evidence="1">Uncharacterized protein</fullName>
    </submittedName>
</protein>
<evidence type="ECO:0000313" key="2">
    <source>
        <dbReference type="Proteomes" id="UP000179069"/>
    </source>
</evidence>
<comment type="caution">
    <text evidence="1">The sequence shown here is derived from an EMBL/GenBank/DDBJ whole genome shotgun (WGS) entry which is preliminary data.</text>
</comment>